<keyword evidence="1" id="KW-0998">Cell outer membrane</keyword>
<dbReference type="Gene3D" id="2.170.130.10">
    <property type="entry name" value="TonB-dependent receptor, plug domain"/>
    <property type="match status" value="1"/>
</dbReference>
<dbReference type="Gene3D" id="1.25.40.10">
    <property type="entry name" value="Tetratricopeptide repeat domain"/>
    <property type="match status" value="1"/>
</dbReference>
<keyword evidence="1" id="KW-0812">Transmembrane</keyword>
<evidence type="ECO:0000256" key="1">
    <source>
        <dbReference type="PROSITE-ProRule" id="PRU01360"/>
    </source>
</evidence>
<dbReference type="AlphaFoldDB" id="A0A2S7T601"/>
<organism evidence="3 4">
    <name type="scientific">Aureicoccus marinus</name>
    <dbReference type="NCBI Taxonomy" id="754435"/>
    <lineage>
        <taxon>Bacteria</taxon>
        <taxon>Pseudomonadati</taxon>
        <taxon>Bacteroidota</taxon>
        <taxon>Flavobacteriia</taxon>
        <taxon>Flavobacteriales</taxon>
        <taxon>Flavobacteriaceae</taxon>
        <taxon>Aureicoccus</taxon>
    </lineage>
</organism>
<keyword evidence="1" id="KW-0813">Transport</keyword>
<dbReference type="EMBL" id="MQVX01000001">
    <property type="protein sequence ID" value="PQJ15001.1"/>
    <property type="molecule type" value="Genomic_DNA"/>
</dbReference>
<accession>A0A2S7T601</accession>
<name>A0A2S7T601_9FLAO</name>
<keyword evidence="1" id="KW-1134">Transmembrane beta strand</keyword>
<dbReference type="SUPFAM" id="SSF56935">
    <property type="entry name" value="Porins"/>
    <property type="match status" value="1"/>
</dbReference>
<dbReference type="Pfam" id="PF07715">
    <property type="entry name" value="Plug"/>
    <property type="match status" value="1"/>
</dbReference>
<proteinExistence type="inferred from homology"/>
<dbReference type="InterPro" id="IPR011990">
    <property type="entry name" value="TPR-like_helical_dom_sf"/>
</dbReference>
<evidence type="ECO:0000313" key="4">
    <source>
        <dbReference type="Proteomes" id="UP000239366"/>
    </source>
</evidence>
<keyword evidence="1" id="KW-0472">Membrane</keyword>
<reference evidence="4" key="1">
    <citation type="submission" date="2016-11" db="EMBL/GenBank/DDBJ databases">
        <title>Trade-off between light-utilization and light-protection in marine flavobacteria.</title>
        <authorList>
            <person name="Kumagai Y."/>
            <person name="Yoshizawa S."/>
            <person name="Kogure K."/>
        </authorList>
    </citation>
    <scope>NUCLEOTIDE SEQUENCE [LARGE SCALE GENOMIC DNA]</scope>
    <source>
        <strain evidence="4">SG-18</strain>
    </source>
</reference>
<evidence type="ECO:0000313" key="3">
    <source>
        <dbReference type="EMBL" id="PQJ15001.1"/>
    </source>
</evidence>
<comment type="similarity">
    <text evidence="1">Belongs to the TonB-dependent receptor family.</text>
</comment>
<dbReference type="InterPro" id="IPR037066">
    <property type="entry name" value="Plug_dom_sf"/>
</dbReference>
<dbReference type="Proteomes" id="UP000239366">
    <property type="component" value="Unassembled WGS sequence"/>
</dbReference>
<sequence length="474" mass="53536">MDEVVLTENKKVSEVSKEEEGTGYAVQSIGKEELTTVNTNLNSAVRGRFSGVTTGGGIQSGADQDLSRFIVRGQSSMLLNNYGLIVVDGVPIKQSNSSSSNFQSGDAIASTNFIDPALIEDITVLKGLAATNRFGSLGSNGVLLITTKTAVTKGKNGEIVDRARLTDNIYNENEALAKPQEAPFYQLLKAAQNPQEAYQTYSSLQELNKGNIAFYLESYDYFSKQNKTRSISVLTNILEYFPEDIKLLRTVEFYLSQAGYDQQARLVNDQILEISPSNLHAYYKRVMLPDDKAIQTQMETKYALLKGRKKFKEINAQPIQKTLLRDIKNFIEKNRAALNVNSIDSYLANNIRYDARFVFEWNNPEAEFELQFVNPQDRYYNWGYSRNEDAQRLNSGLINGYMLEEFEFYGKESIGKWIVNVKYLGNISEADQTPLVLKCVVYTDFGKTTEQKKEVVVHLSKRNQKQNVLEIVVN</sequence>
<comment type="caution">
    <text evidence="3">The sequence shown here is derived from an EMBL/GenBank/DDBJ whole genome shotgun (WGS) entry which is preliminary data.</text>
</comment>
<protein>
    <recommendedName>
        <fullName evidence="2">TonB-dependent receptor plug domain-containing protein</fullName>
    </recommendedName>
</protein>
<dbReference type="InterPro" id="IPR039426">
    <property type="entry name" value="TonB-dep_rcpt-like"/>
</dbReference>
<dbReference type="PROSITE" id="PS52016">
    <property type="entry name" value="TONB_DEPENDENT_REC_3"/>
    <property type="match status" value="1"/>
</dbReference>
<keyword evidence="4" id="KW-1185">Reference proteome</keyword>
<feature type="domain" description="TonB-dependent receptor plug" evidence="2">
    <location>
        <begin position="22"/>
        <end position="142"/>
    </location>
</feature>
<dbReference type="GO" id="GO:0009279">
    <property type="term" value="C:cell outer membrane"/>
    <property type="evidence" value="ECO:0007669"/>
    <property type="project" value="UniProtKB-SubCell"/>
</dbReference>
<dbReference type="InterPro" id="IPR012910">
    <property type="entry name" value="Plug_dom"/>
</dbReference>
<evidence type="ECO:0000259" key="2">
    <source>
        <dbReference type="Pfam" id="PF07715"/>
    </source>
</evidence>
<gene>
    <name evidence="3" type="ORF">BST99_03970</name>
</gene>
<comment type="subcellular location">
    <subcellularLocation>
        <location evidence="1">Cell outer membrane</location>
        <topology evidence="1">Multi-pass membrane protein</topology>
    </subcellularLocation>
</comment>